<organism evidence="1 2">
    <name type="scientific">Actinobaculum massiliense ACS-171-V-Col2</name>
    <dbReference type="NCBI Taxonomy" id="883066"/>
    <lineage>
        <taxon>Bacteria</taxon>
        <taxon>Bacillati</taxon>
        <taxon>Actinomycetota</taxon>
        <taxon>Actinomycetes</taxon>
        <taxon>Actinomycetales</taxon>
        <taxon>Actinomycetaceae</taxon>
        <taxon>Actinobaculum</taxon>
    </lineage>
</organism>
<dbReference type="SUPFAM" id="SSF51679">
    <property type="entry name" value="Bacterial luciferase-like"/>
    <property type="match status" value="1"/>
</dbReference>
<reference evidence="1 2" key="1">
    <citation type="submission" date="2012-09" db="EMBL/GenBank/DDBJ databases">
        <title>The Genome Sequence of Actinobaculum massiliae ACS-171-V-COL2.</title>
        <authorList>
            <consortium name="The Broad Institute Genome Sequencing Platform"/>
            <person name="Earl A."/>
            <person name="Ward D."/>
            <person name="Feldgarden M."/>
            <person name="Gevers D."/>
            <person name="Saerens B."/>
            <person name="Vaneechoutte M."/>
            <person name="Walker B."/>
            <person name="Young S.K."/>
            <person name="Zeng Q."/>
            <person name="Gargeya S."/>
            <person name="Fitzgerald M."/>
            <person name="Haas B."/>
            <person name="Abouelleil A."/>
            <person name="Alvarado L."/>
            <person name="Arachchi H.M."/>
            <person name="Berlin A."/>
            <person name="Chapman S.B."/>
            <person name="Goldberg J."/>
            <person name="Griggs A."/>
            <person name="Gujja S."/>
            <person name="Hansen M."/>
            <person name="Howarth C."/>
            <person name="Imamovic A."/>
            <person name="Larimer J."/>
            <person name="McCowen C."/>
            <person name="Montmayeur A."/>
            <person name="Murphy C."/>
            <person name="Neiman D."/>
            <person name="Pearson M."/>
            <person name="Priest M."/>
            <person name="Roberts A."/>
            <person name="Saif S."/>
            <person name="Shea T."/>
            <person name="Sisk P."/>
            <person name="Sykes S."/>
            <person name="Wortman J."/>
            <person name="Nusbaum C."/>
            <person name="Birren B."/>
        </authorList>
    </citation>
    <scope>NUCLEOTIDE SEQUENCE [LARGE SCALE GENOMIC DNA]</scope>
    <source>
        <strain evidence="2">ACS-171-V-Col2</strain>
    </source>
</reference>
<dbReference type="Proteomes" id="UP000009888">
    <property type="component" value="Unassembled WGS sequence"/>
</dbReference>
<sequence length="290" mass="30643">MTIQLQSPSDVNEDMHVSRDARLGIDLSRLGAPRCAELPALHVDMRKLAGYIQAARRGGLDFISLGKSFRIRSDEVEAGLDAAKTVATFGKAGMQGMTAEVPARSLMNAGDFDPGNTGNSAIEIEISPATDLAEIAAQASALEEVGFAVIPRVCASDVQSLDLEKLCGFASLIRLRAETPHVAREARYALRSAAREQGIDLPVLVEMGIVISSTLMCAKERVALLHDIHGYCDFSGVSCVVGTVYDVADATEKWIGMGAADGIVFLPASVATDFASVIKGVVPLLNGRAV</sequence>
<keyword evidence="2" id="KW-1185">Reference proteome</keyword>
<proteinExistence type="predicted"/>
<dbReference type="eggNOG" id="COG2141">
    <property type="taxonomic scope" value="Bacteria"/>
</dbReference>
<protein>
    <recommendedName>
        <fullName evidence="3">HpcH/HpaI aldolase/citrate lyase domain-containing protein</fullName>
    </recommendedName>
</protein>
<dbReference type="AlphaFoldDB" id="K9EU80"/>
<dbReference type="RefSeq" id="WP_007001679.1">
    <property type="nucleotide sequence ID" value="NZ_JH992956.1"/>
</dbReference>
<evidence type="ECO:0008006" key="3">
    <source>
        <dbReference type="Google" id="ProtNLM"/>
    </source>
</evidence>
<evidence type="ECO:0000313" key="2">
    <source>
        <dbReference type="Proteomes" id="UP000009888"/>
    </source>
</evidence>
<gene>
    <name evidence="1" type="ORF">HMPREF9233_01474</name>
</gene>
<name>K9EU80_9ACTO</name>
<dbReference type="GO" id="GO:0016705">
    <property type="term" value="F:oxidoreductase activity, acting on paired donors, with incorporation or reduction of molecular oxygen"/>
    <property type="evidence" value="ECO:0007669"/>
    <property type="project" value="InterPro"/>
</dbReference>
<comment type="caution">
    <text evidence="1">The sequence shown here is derived from an EMBL/GenBank/DDBJ whole genome shotgun (WGS) entry which is preliminary data.</text>
</comment>
<dbReference type="InterPro" id="IPR036661">
    <property type="entry name" value="Luciferase-like_sf"/>
</dbReference>
<dbReference type="Gene3D" id="3.20.20.30">
    <property type="entry name" value="Luciferase-like domain"/>
    <property type="match status" value="1"/>
</dbReference>
<dbReference type="STRING" id="202789.GCA_001457435_00632"/>
<dbReference type="EMBL" id="AGWL01000008">
    <property type="protein sequence ID" value="EKU94527.1"/>
    <property type="molecule type" value="Genomic_DNA"/>
</dbReference>
<accession>K9EU80</accession>
<dbReference type="HOGENOM" id="CLU_887531_0_0_11"/>
<dbReference type="PATRIC" id="fig|883066.3.peg.1537"/>
<evidence type="ECO:0000313" key="1">
    <source>
        <dbReference type="EMBL" id="EKU94527.1"/>
    </source>
</evidence>